<evidence type="ECO:0000313" key="3">
    <source>
        <dbReference type="EMBL" id="EOO00021.1"/>
    </source>
</evidence>
<accession>R8BKT4</accession>
<dbReference type="OrthoDB" id="128867at2759"/>
<gene>
    <name evidence="3" type="ORF">UCRPA7_4450</name>
</gene>
<dbReference type="InterPro" id="IPR015943">
    <property type="entry name" value="WD40/YVTN_repeat-like_dom_sf"/>
</dbReference>
<dbReference type="HOGENOM" id="CLU_990732_0_0_1"/>
<dbReference type="GO" id="GO:0080008">
    <property type="term" value="C:Cul4-RING E3 ubiquitin ligase complex"/>
    <property type="evidence" value="ECO:0007669"/>
    <property type="project" value="TreeGrafter"/>
</dbReference>
<protein>
    <submittedName>
        <fullName evidence="3">Putative myocyte-specific enhancer factor 2d protein</fullName>
    </submittedName>
</protein>
<dbReference type="KEGG" id="tmn:UCRPA7_4450"/>
<organism evidence="3 4">
    <name type="scientific">Phaeoacremonium minimum (strain UCR-PA7)</name>
    <name type="common">Esca disease fungus</name>
    <name type="synonym">Togninia minima</name>
    <dbReference type="NCBI Taxonomy" id="1286976"/>
    <lineage>
        <taxon>Eukaryota</taxon>
        <taxon>Fungi</taxon>
        <taxon>Dikarya</taxon>
        <taxon>Ascomycota</taxon>
        <taxon>Pezizomycotina</taxon>
        <taxon>Sordariomycetes</taxon>
        <taxon>Sordariomycetidae</taxon>
        <taxon>Togniniales</taxon>
        <taxon>Togniniaceae</taxon>
        <taxon>Phaeoacremonium</taxon>
    </lineage>
</organism>
<keyword evidence="2" id="KW-0677">Repeat</keyword>
<dbReference type="GeneID" id="19324903"/>
<sequence length="274" mass="30672">MYIDGSDTKTGLGVAYASVDGITLLGHYIPTDTNDRINFQVKAHEKRHRTNTCTPAPANSDLIYLLGTSREILGLRREGPLECIMPPESEDDDRAFDTFSIDFKPLDVNTFFAGGRYSRLWMIDLRCPPDEWDWWQPRSPAIAHVKALNEHHVLAAGIKSEMCIYDVRFQKKETTQPIVKFYDYKNEEHLDIGLDVNRSAGVVAAAHDDGKVAVYSLHSGHRLKAGDVDGIAADGPVKSMMFQTMPREKEASLFVGAGPYIQKYSFGTADKDEE</sequence>
<reference evidence="4" key="1">
    <citation type="journal article" date="2013" name="Genome Announc.">
        <title>Draft genome sequence of the ascomycete Phaeoacremonium aleophilum strain UCR-PA7, a causal agent of the esca disease complex in grapevines.</title>
        <authorList>
            <person name="Blanco-Ulate B."/>
            <person name="Rolshausen P."/>
            <person name="Cantu D."/>
        </authorList>
    </citation>
    <scope>NUCLEOTIDE SEQUENCE [LARGE SCALE GENOMIC DNA]</scope>
    <source>
        <strain evidence="4">UCR-PA7</strain>
    </source>
</reference>
<evidence type="ECO:0000256" key="1">
    <source>
        <dbReference type="ARBA" id="ARBA00022574"/>
    </source>
</evidence>
<dbReference type="InterPro" id="IPR036322">
    <property type="entry name" value="WD40_repeat_dom_sf"/>
</dbReference>
<keyword evidence="1" id="KW-0853">WD repeat</keyword>
<evidence type="ECO:0000256" key="2">
    <source>
        <dbReference type="ARBA" id="ARBA00022737"/>
    </source>
</evidence>
<dbReference type="InterPro" id="IPR052254">
    <property type="entry name" value="CUL4-DDB1_E3_ligase_receptor"/>
</dbReference>
<dbReference type="RefSeq" id="XP_007915182.1">
    <property type="nucleotide sequence ID" value="XM_007916991.1"/>
</dbReference>
<keyword evidence="4" id="KW-1185">Reference proteome</keyword>
<evidence type="ECO:0000313" key="4">
    <source>
        <dbReference type="Proteomes" id="UP000014074"/>
    </source>
</evidence>
<proteinExistence type="predicted"/>
<name>R8BKT4_PHAM7</name>
<dbReference type="Proteomes" id="UP000014074">
    <property type="component" value="Unassembled WGS sequence"/>
</dbReference>
<dbReference type="EMBL" id="KB933118">
    <property type="protein sequence ID" value="EOO00021.1"/>
    <property type="molecule type" value="Genomic_DNA"/>
</dbReference>
<dbReference type="PANTHER" id="PTHR44472:SF1">
    <property type="entry name" value="DDB1 AND CUL4 ASSOCIATED FACTOR 4"/>
    <property type="match status" value="1"/>
</dbReference>
<dbReference type="AlphaFoldDB" id="R8BKT4"/>
<dbReference type="SUPFAM" id="SSF50978">
    <property type="entry name" value="WD40 repeat-like"/>
    <property type="match status" value="1"/>
</dbReference>
<dbReference type="PANTHER" id="PTHR44472">
    <property type="entry name" value="DDB1- AND CUL4-ASSOCIATED FACTOR 4-RELATED"/>
    <property type="match status" value="1"/>
</dbReference>
<dbReference type="eggNOG" id="KOG2695">
    <property type="taxonomic scope" value="Eukaryota"/>
</dbReference>
<dbReference type="Gene3D" id="2.130.10.10">
    <property type="entry name" value="YVTN repeat-like/Quinoprotein amine dehydrogenase"/>
    <property type="match status" value="1"/>
</dbReference>